<evidence type="ECO:0000313" key="7">
    <source>
        <dbReference type="EMBL" id="XBH02047.1"/>
    </source>
</evidence>
<dbReference type="InterPro" id="IPR011990">
    <property type="entry name" value="TPR-like_helical_dom_sf"/>
</dbReference>
<dbReference type="SUPFAM" id="SSF88659">
    <property type="entry name" value="Sigma3 and sigma4 domains of RNA polymerase sigma factors"/>
    <property type="match status" value="1"/>
</dbReference>
<dbReference type="InterPro" id="IPR013324">
    <property type="entry name" value="RNA_pol_sigma_r3/r4-like"/>
</dbReference>
<dbReference type="InterPro" id="IPR039425">
    <property type="entry name" value="RNA_pol_sigma-70-like"/>
</dbReference>
<evidence type="ECO:0000256" key="3">
    <source>
        <dbReference type="ARBA" id="ARBA00023082"/>
    </source>
</evidence>
<dbReference type="Gene3D" id="1.10.10.10">
    <property type="entry name" value="Winged helix-like DNA-binding domain superfamily/Winged helix DNA-binding domain"/>
    <property type="match status" value="1"/>
</dbReference>
<dbReference type="Pfam" id="PF04542">
    <property type="entry name" value="Sigma70_r2"/>
    <property type="match status" value="1"/>
</dbReference>
<comment type="similarity">
    <text evidence="1">Belongs to the sigma-70 factor family. ECF subfamily.</text>
</comment>
<accession>A0AAU7C9C4</accession>
<evidence type="ECO:0000259" key="5">
    <source>
        <dbReference type="Pfam" id="PF04542"/>
    </source>
</evidence>
<dbReference type="EMBL" id="CP155447">
    <property type="protein sequence ID" value="XBH02047.1"/>
    <property type="molecule type" value="Genomic_DNA"/>
</dbReference>
<dbReference type="Gene3D" id="1.10.1740.10">
    <property type="match status" value="1"/>
</dbReference>
<dbReference type="GO" id="GO:0003677">
    <property type="term" value="F:DNA binding"/>
    <property type="evidence" value="ECO:0007669"/>
    <property type="project" value="InterPro"/>
</dbReference>
<dbReference type="Pfam" id="PF08281">
    <property type="entry name" value="Sigma70_r4_2"/>
    <property type="match status" value="1"/>
</dbReference>
<dbReference type="RefSeq" id="WP_406694790.1">
    <property type="nucleotide sequence ID" value="NZ_CP155447.1"/>
</dbReference>
<dbReference type="InterPro" id="IPR014284">
    <property type="entry name" value="RNA_pol_sigma-70_dom"/>
</dbReference>
<dbReference type="InterPro" id="IPR013325">
    <property type="entry name" value="RNA_pol_sigma_r2"/>
</dbReference>
<feature type="domain" description="RNA polymerase sigma factor 70 region 4 type 2" evidence="6">
    <location>
        <begin position="141"/>
        <end position="191"/>
    </location>
</feature>
<dbReference type="PANTHER" id="PTHR43133:SF51">
    <property type="entry name" value="RNA POLYMERASE SIGMA FACTOR"/>
    <property type="match status" value="1"/>
</dbReference>
<feature type="domain" description="RNA polymerase sigma-70 region 2" evidence="5">
    <location>
        <begin position="46"/>
        <end position="100"/>
    </location>
</feature>
<dbReference type="GO" id="GO:0016987">
    <property type="term" value="F:sigma factor activity"/>
    <property type="evidence" value="ECO:0007669"/>
    <property type="project" value="UniProtKB-KW"/>
</dbReference>
<keyword evidence="4" id="KW-0804">Transcription</keyword>
<dbReference type="InterPro" id="IPR013249">
    <property type="entry name" value="RNA_pol_sigma70_r4_t2"/>
</dbReference>
<name>A0AAU7C9C4_9BACT</name>
<evidence type="ECO:0000259" key="6">
    <source>
        <dbReference type="Pfam" id="PF08281"/>
    </source>
</evidence>
<dbReference type="InterPro" id="IPR036388">
    <property type="entry name" value="WH-like_DNA-bd_sf"/>
</dbReference>
<evidence type="ECO:0000256" key="1">
    <source>
        <dbReference type="ARBA" id="ARBA00010641"/>
    </source>
</evidence>
<evidence type="ECO:0000256" key="2">
    <source>
        <dbReference type="ARBA" id="ARBA00023015"/>
    </source>
</evidence>
<dbReference type="GO" id="GO:0006352">
    <property type="term" value="P:DNA-templated transcription initiation"/>
    <property type="evidence" value="ECO:0007669"/>
    <property type="project" value="InterPro"/>
</dbReference>
<protein>
    <submittedName>
        <fullName evidence="7">Sigma-70 family RNA polymerase sigma factor</fullName>
    </submittedName>
</protein>
<dbReference type="SUPFAM" id="SSF48452">
    <property type="entry name" value="TPR-like"/>
    <property type="match status" value="2"/>
</dbReference>
<dbReference type="SUPFAM" id="SSF88946">
    <property type="entry name" value="Sigma2 domain of RNA polymerase sigma factors"/>
    <property type="match status" value="1"/>
</dbReference>
<dbReference type="Gene3D" id="1.25.40.10">
    <property type="entry name" value="Tetratricopeptide repeat domain"/>
    <property type="match status" value="2"/>
</dbReference>
<dbReference type="CDD" id="cd06171">
    <property type="entry name" value="Sigma70_r4"/>
    <property type="match status" value="1"/>
</dbReference>
<organism evidence="7">
    <name type="scientific">Singulisphaera sp. Ch08</name>
    <dbReference type="NCBI Taxonomy" id="3120278"/>
    <lineage>
        <taxon>Bacteria</taxon>
        <taxon>Pseudomonadati</taxon>
        <taxon>Planctomycetota</taxon>
        <taxon>Planctomycetia</taxon>
        <taxon>Isosphaerales</taxon>
        <taxon>Isosphaeraceae</taxon>
        <taxon>Singulisphaera</taxon>
    </lineage>
</organism>
<evidence type="ECO:0000256" key="4">
    <source>
        <dbReference type="ARBA" id="ARBA00023163"/>
    </source>
</evidence>
<keyword evidence="2" id="KW-0805">Transcription regulation</keyword>
<dbReference type="AlphaFoldDB" id="A0AAU7C9C4"/>
<gene>
    <name evidence="7" type="ORF">V5E97_27470</name>
</gene>
<dbReference type="NCBIfam" id="TIGR02937">
    <property type="entry name" value="sigma70-ECF"/>
    <property type="match status" value="1"/>
</dbReference>
<sequence length="781" mass="85395">MTDGHFETAFRGLDRLFGEGTVAGMTDAELLGQFVDRRDEVAISALITRHGPMVLGVCRGVLKDQHDAEDVFQATFLVLIRKAHSLRVERSLSSWLYRVSFRIAVQTRLAARRREARERQGAEIRVNQVVEQTESNHCALIIEEVDRLPERYRVPIVLCGVEGMTHEAAALHLGCPIGTVSGRLFRARELLRARLTRRGVTIPASLLVAGLAPKLAYSAVPHALMVATVEVARNWRTTGAISLSIVRLANGAIRSMLMTKIKLTGTTLLVLGISTLGIGVIAQQEGKESKTPPEPEATKPADMPKAEAIVRPPRELLREAFRIVTENVDAPNIFALIAIAKAQARVGERAAAVATLDYATEVGDKLKPRDRAIALGAIAYAHWESGNRKAIPLILQRAGDSANRVENEHEKLGILLSVGTAQSWTGDTGAARGLVRRMREIVDHSMEPSQFFNRLQVVELQAMVGDYDDALRVVDSVSDAEKSELLGRIADVVGSANHYFLQPPRELTPTEKETRLQVIRRILNAYPKPSIYVAIALADLGEPDEALRIVQGLHDEEIRKRRGDPTAMPWILTRIGSAQAKTGHMDAAKKTFQKAFDLIQGRSELKSRLGQVASAQATSGDFEGALQTAMTIEPGQRTRELISISELQASAGAQSPSKETLRRALEDARFCLAHPPQGKPGSLGANPEFWKSSALLEITRIQARLGDFDAALIAAREVAANRRAPALRELALEQTRAGKVEEVWAWALKLDLPADRSWALAGLAEGLAIEETTAKPAPVRK</sequence>
<dbReference type="InterPro" id="IPR007627">
    <property type="entry name" value="RNA_pol_sigma70_r2"/>
</dbReference>
<reference evidence="7" key="1">
    <citation type="submission" date="2024-05" db="EMBL/GenBank/DDBJ databases">
        <title>Planctomycetes of the genus Singulisphaera possess chitinolytic capabilities.</title>
        <authorList>
            <person name="Ivanova A."/>
        </authorList>
    </citation>
    <scope>NUCLEOTIDE SEQUENCE</scope>
    <source>
        <strain evidence="7">Ch08T</strain>
    </source>
</reference>
<keyword evidence="3" id="KW-0731">Sigma factor</keyword>
<proteinExistence type="inferred from homology"/>
<dbReference type="PANTHER" id="PTHR43133">
    <property type="entry name" value="RNA POLYMERASE ECF-TYPE SIGMA FACTO"/>
    <property type="match status" value="1"/>
</dbReference>